<feature type="domain" description="DUF1731" evidence="3">
    <location>
        <begin position="245"/>
        <end position="291"/>
    </location>
</feature>
<dbReference type="InterPro" id="IPR010099">
    <property type="entry name" value="SDR39U1"/>
</dbReference>
<dbReference type="Pfam" id="PF01370">
    <property type="entry name" value="Epimerase"/>
    <property type="match status" value="1"/>
</dbReference>
<dbReference type="PANTHER" id="PTHR11092:SF0">
    <property type="entry name" value="EPIMERASE FAMILY PROTEIN SDR39U1"/>
    <property type="match status" value="1"/>
</dbReference>
<dbReference type="Gene3D" id="3.40.50.720">
    <property type="entry name" value="NAD(P)-binding Rossmann-like Domain"/>
    <property type="match status" value="1"/>
</dbReference>
<reference evidence="4 5" key="1">
    <citation type="submission" date="2016-11" db="EMBL/GenBank/DDBJ databases">
        <authorList>
            <person name="Jaros S."/>
            <person name="Januszkiewicz K."/>
            <person name="Wedrychowicz H."/>
        </authorList>
    </citation>
    <scope>NUCLEOTIDE SEQUENCE [LARGE SCALE GENOMIC DNA]</scope>
    <source>
        <strain evidence="4 5">DSM 26910</strain>
    </source>
</reference>
<evidence type="ECO:0008006" key="6">
    <source>
        <dbReference type="Google" id="ProtNLM"/>
    </source>
</evidence>
<dbReference type="Pfam" id="PF08338">
    <property type="entry name" value="DUF1731"/>
    <property type="match status" value="1"/>
</dbReference>
<accession>A0A1M4W8I4</accession>
<proteinExistence type="inferred from homology"/>
<name>A0A1M4W8I4_9BACT</name>
<dbReference type="OrthoDB" id="329806at2"/>
<keyword evidence="5" id="KW-1185">Reference proteome</keyword>
<dbReference type="AlphaFoldDB" id="A0A1M4W8I4"/>
<feature type="domain" description="NAD-dependent epimerase/dehydratase" evidence="2">
    <location>
        <begin position="12"/>
        <end position="217"/>
    </location>
</feature>
<dbReference type="InterPro" id="IPR036291">
    <property type="entry name" value="NAD(P)-bd_dom_sf"/>
</dbReference>
<dbReference type="STRING" id="1484053.SAMN05444274_102359"/>
<dbReference type="EMBL" id="FQUM01000002">
    <property type="protein sequence ID" value="SHE77465.1"/>
    <property type="molecule type" value="Genomic_DNA"/>
</dbReference>
<dbReference type="InterPro" id="IPR013549">
    <property type="entry name" value="DUF1731"/>
</dbReference>
<evidence type="ECO:0000313" key="5">
    <source>
        <dbReference type="Proteomes" id="UP000184164"/>
    </source>
</evidence>
<evidence type="ECO:0000259" key="3">
    <source>
        <dbReference type="Pfam" id="PF08338"/>
    </source>
</evidence>
<dbReference type="RefSeq" id="WP_072999503.1">
    <property type="nucleotide sequence ID" value="NZ_FQUM01000002.1"/>
</dbReference>
<organism evidence="4 5">
    <name type="scientific">Mariniphaga anaerophila</name>
    <dbReference type="NCBI Taxonomy" id="1484053"/>
    <lineage>
        <taxon>Bacteria</taxon>
        <taxon>Pseudomonadati</taxon>
        <taxon>Bacteroidota</taxon>
        <taxon>Bacteroidia</taxon>
        <taxon>Marinilabiliales</taxon>
        <taxon>Prolixibacteraceae</taxon>
        <taxon>Mariniphaga</taxon>
    </lineage>
</organism>
<dbReference type="Proteomes" id="UP000184164">
    <property type="component" value="Unassembled WGS sequence"/>
</dbReference>
<evidence type="ECO:0000313" key="4">
    <source>
        <dbReference type="EMBL" id="SHE77465.1"/>
    </source>
</evidence>
<dbReference type="SUPFAM" id="SSF51735">
    <property type="entry name" value="NAD(P)-binding Rossmann-fold domains"/>
    <property type="match status" value="1"/>
</dbReference>
<dbReference type="InterPro" id="IPR001509">
    <property type="entry name" value="Epimerase_deHydtase"/>
</dbReference>
<sequence length="293" mass="32004">MAQNNSTTKIKIAGASGYLGKVIANKLQEEGYDVSGIRRDLLYGPAENLAGELKKSDVLINLAGAPVLQRWNTKNKKIIYESRVQTTKNLARACQLLFPEERPSKVIAASAIGIYAPGKRHTEASVNFDNGFLGEVVKSWENAWNRLPGEMQLTVFRIAVVLGKRSATIKKLLLPFKLGIGGKTGSGKQPFPFVHETDVAHAFLWATSKNNIGGVFNLVAPQQITNLDFTQALGKKLKRPTAFSTPEFALKLLFGKAAEILTQSPAVLPQKLTEAGFEFNYSTINKALSEIFG</sequence>
<dbReference type="NCBIfam" id="TIGR01777">
    <property type="entry name" value="yfcH"/>
    <property type="match status" value="1"/>
</dbReference>
<protein>
    <recommendedName>
        <fullName evidence="6">TIGR01777 family protein</fullName>
    </recommendedName>
</protein>
<evidence type="ECO:0000259" key="2">
    <source>
        <dbReference type="Pfam" id="PF01370"/>
    </source>
</evidence>
<dbReference type="PANTHER" id="PTHR11092">
    <property type="entry name" value="SUGAR NUCLEOTIDE EPIMERASE RELATED"/>
    <property type="match status" value="1"/>
</dbReference>
<comment type="similarity">
    <text evidence="1">Belongs to the NAD(P)-dependent epimerase/dehydratase family. SDR39U1 subfamily.</text>
</comment>
<evidence type="ECO:0000256" key="1">
    <source>
        <dbReference type="ARBA" id="ARBA00009353"/>
    </source>
</evidence>
<gene>
    <name evidence="4" type="ORF">SAMN05444274_102359</name>
</gene>